<feature type="region of interest" description="Disordered" evidence="1">
    <location>
        <begin position="701"/>
        <end position="723"/>
    </location>
</feature>
<organism evidence="2 3">
    <name type="scientific">Theileria orientalis</name>
    <dbReference type="NCBI Taxonomy" id="68886"/>
    <lineage>
        <taxon>Eukaryota</taxon>
        <taxon>Sar</taxon>
        <taxon>Alveolata</taxon>
        <taxon>Apicomplexa</taxon>
        <taxon>Aconoidasida</taxon>
        <taxon>Piroplasmida</taxon>
        <taxon>Theileriidae</taxon>
        <taxon>Theileria</taxon>
    </lineage>
</organism>
<feature type="compositionally biased region" description="Basic residues" evidence="1">
    <location>
        <begin position="706"/>
        <end position="723"/>
    </location>
</feature>
<proteinExistence type="predicted"/>
<accession>A0A976MBM1</accession>
<evidence type="ECO:0000256" key="1">
    <source>
        <dbReference type="SAM" id="MobiDB-lite"/>
    </source>
</evidence>
<dbReference type="Proteomes" id="UP000244811">
    <property type="component" value="Chromosome 3"/>
</dbReference>
<reference evidence="2" key="1">
    <citation type="submission" date="2022-07" db="EMBL/GenBank/DDBJ databases">
        <title>Evaluation of T. orientalis genome assembly methods using nanopore sequencing and analysis of variation between genomes.</title>
        <authorList>
            <person name="Yam J."/>
            <person name="Micallef M.L."/>
            <person name="Liu M."/>
            <person name="Djordjevic S.P."/>
            <person name="Bogema D.R."/>
            <person name="Jenkins C."/>
        </authorList>
    </citation>
    <scope>NUCLEOTIDE SEQUENCE</scope>
    <source>
        <strain evidence="2">Goon Nure</strain>
    </source>
</reference>
<protein>
    <submittedName>
        <fullName evidence="2">Uncharacterized protein</fullName>
    </submittedName>
</protein>
<gene>
    <name evidence="2" type="ORF">MACK_002059</name>
</gene>
<evidence type="ECO:0000313" key="2">
    <source>
        <dbReference type="EMBL" id="UKK01246.2"/>
    </source>
</evidence>
<evidence type="ECO:0000313" key="3">
    <source>
        <dbReference type="Proteomes" id="UP000244811"/>
    </source>
</evidence>
<name>A0A976MBM1_THEOR</name>
<sequence>MNSVASVPLDYPESYAGDTDCYLTSVDNVYGINEPLDYATFSSTNTSSEPVFLENGIQLSFDGSNFSEYSGSFYSGSCYGTNDSNLYPDLSGSIYANTFAKSEPDLGKFPIDQKYAFEPKYRLESKYSIDSMYGMDTKYPIEAKFSMENGDMMQHTNTPNLPYHTPKIKPNFEYMNPITSSTSSTASTMSSAMPAMAASNMGPMTGTMAPPMVDMLSPGRAQQPMKVTTHDLAMFNSLMDGSVLTPIRTSNAMIPANSPRKTKSLPTGIPSTAPGLKEYQGFFQYEEEQNGSPYIRHPPTAQKSFSYETEFSKSVDSLMSFPSDRNVSTTTSPGQDVYSSAERSVGNYQNNYQYQNSGYQDGEADETAESYYAPTSVTTNVTCYSVPTFDPNLPAEERYKEVLKAILKLPPSPETFLSPINSNVLNSYTIKELGSRYDDAQRVANPSETHVVYVRHSSDMNLVLRNDNLLIQHTNKERNEKLKMSKQVLSSKDVASSSDLNECMARSRNDEQGMSYLPYVSCNWKGVHETSWWMSDPKGVVRNYKVRFDPAVFGSKNIAFEEATKFGKFVEGLIRPGTLINWYPGFNIPIGTSGRANLRKVLHMDRMKNSELCDPVLEANGLKVAAKSTFGDMIIVELYKAAYLLGLWDVAAYNCLKTCKRRGYSFEWIHNIQSSGKRITLDALKYMRNVKEVVEQDKISRVNSEKKRRRRKASEKRRKTRLA</sequence>
<dbReference type="AlphaFoldDB" id="A0A976MBM1"/>
<dbReference type="EMBL" id="CP056070">
    <property type="protein sequence ID" value="UKK01246.2"/>
    <property type="molecule type" value="Genomic_DNA"/>
</dbReference>